<protein>
    <submittedName>
        <fullName evidence="2">Uncharacterized protein</fullName>
    </submittedName>
</protein>
<dbReference type="AlphaFoldDB" id="A0A3P7G2K8"/>
<dbReference type="EMBL" id="UYWW01009691">
    <property type="protein sequence ID" value="VDM16998.1"/>
    <property type="molecule type" value="Genomic_DNA"/>
</dbReference>
<accession>A0A3P7G2K8</accession>
<proteinExistence type="predicted"/>
<organism evidence="2 3">
    <name type="scientific">Wuchereria bancrofti</name>
    <dbReference type="NCBI Taxonomy" id="6293"/>
    <lineage>
        <taxon>Eukaryota</taxon>
        <taxon>Metazoa</taxon>
        <taxon>Ecdysozoa</taxon>
        <taxon>Nematoda</taxon>
        <taxon>Chromadorea</taxon>
        <taxon>Rhabditida</taxon>
        <taxon>Spirurina</taxon>
        <taxon>Spiruromorpha</taxon>
        <taxon>Filarioidea</taxon>
        <taxon>Onchocercidae</taxon>
        <taxon>Wuchereria</taxon>
    </lineage>
</organism>
<gene>
    <name evidence="2" type="ORF">WBA_LOCUS9592</name>
</gene>
<sequence length="70" mass="7811">MTSGNQHQHHHHQFGINPSQISLTSPSKKIPPPPPPKRSDTTKLQSMNAEALHSELEIAMARRLQKIGQL</sequence>
<dbReference type="InParanoid" id="A0A3P7G2K8"/>
<feature type="region of interest" description="Disordered" evidence="1">
    <location>
        <begin position="1"/>
        <end position="45"/>
    </location>
</feature>
<evidence type="ECO:0000313" key="3">
    <source>
        <dbReference type="Proteomes" id="UP000270924"/>
    </source>
</evidence>
<dbReference type="Proteomes" id="UP000270924">
    <property type="component" value="Unassembled WGS sequence"/>
</dbReference>
<name>A0A3P7G2K8_WUCBA</name>
<reference evidence="2 3" key="1">
    <citation type="submission" date="2018-11" db="EMBL/GenBank/DDBJ databases">
        <authorList>
            <consortium name="Pathogen Informatics"/>
        </authorList>
    </citation>
    <scope>NUCLEOTIDE SEQUENCE [LARGE SCALE GENOMIC DNA]</scope>
</reference>
<evidence type="ECO:0000313" key="2">
    <source>
        <dbReference type="EMBL" id="VDM16998.1"/>
    </source>
</evidence>
<keyword evidence="3" id="KW-1185">Reference proteome</keyword>
<evidence type="ECO:0000256" key="1">
    <source>
        <dbReference type="SAM" id="MobiDB-lite"/>
    </source>
</evidence>